<dbReference type="Proteomes" id="UP000250140">
    <property type="component" value="Unassembled WGS sequence"/>
</dbReference>
<sequence>MESLVTLPKQSTSHLKAEFSDLPSELIIDILSQIKRKRDLLNVSLTCKAFSKLAEPFIYRQYRNVHVLSEWISFRPFLRRIISRPDLAAHIKLVELRSWTTRLRGPYEDEQMSQDDLSTFLVAAQQARLIENIVTPVVLNFPDSDDEWDDEEDDAQDDFEGMTFDERFCTALDLAIEDVQVVLLLSLLPNVEEIILRYLPWDHLPWDCLAGTTHGFQCLRRLSIKINPLASWQPARIAPVLCLPSLRVLEGSGFYRPNETDSSWSFPPRSLALTKIHLEICSIGILNLKSLLQGCKNLESFYYHTLGHPNEYITYARMSDTLQCQKPSLKHLSLTFNSASQDIFGSLAEFNHLASLQMEARMLFSLQPVIKASQPNITNLTQSLHDLLPASLEKLVLDISGWSSSDFYSRIGIHLPALSNAHLYHDLLPRLKTVVMFPPSSIPQSTIKKLQLSFRLAGVELSFTNNCLLTPENREMYKGWTYPLDGSPPRRIG</sequence>
<dbReference type="InterPro" id="IPR036047">
    <property type="entry name" value="F-box-like_dom_sf"/>
</dbReference>
<dbReference type="CDD" id="cd09917">
    <property type="entry name" value="F-box_SF"/>
    <property type="match status" value="1"/>
</dbReference>
<keyword evidence="3" id="KW-1185">Reference proteome</keyword>
<dbReference type="PROSITE" id="PS50181">
    <property type="entry name" value="FBOX"/>
    <property type="match status" value="1"/>
</dbReference>
<dbReference type="SUPFAM" id="SSF52047">
    <property type="entry name" value="RNI-like"/>
    <property type="match status" value="1"/>
</dbReference>
<dbReference type="Gene3D" id="3.80.10.10">
    <property type="entry name" value="Ribonuclease Inhibitor"/>
    <property type="match status" value="1"/>
</dbReference>
<evidence type="ECO:0000259" key="1">
    <source>
        <dbReference type="PROSITE" id="PS50181"/>
    </source>
</evidence>
<dbReference type="InterPro" id="IPR001810">
    <property type="entry name" value="F-box_dom"/>
</dbReference>
<dbReference type="InterPro" id="IPR032675">
    <property type="entry name" value="LRR_dom_sf"/>
</dbReference>
<organism evidence="2 3">
    <name type="scientific">Glonium stellatum</name>
    <dbReference type="NCBI Taxonomy" id="574774"/>
    <lineage>
        <taxon>Eukaryota</taxon>
        <taxon>Fungi</taxon>
        <taxon>Dikarya</taxon>
        <taxon>Ascomycota</taxon>
        <taxon>Pezizomycotina</taxon>
        <taxon>Dothideomycetes</taxon>
        <taxon>Pleosporomycetidae</taxon>
        <taxon>Gloniales</taxon>
        <taxon>Gloniaceae</taxon>
        <taxon>Glonium</taxon>
    </lineage>
</organism>
<protein>
    <recommendedName>
        <fullName evidence="1">F-box domain-containing protein</fullName>
    </recommendedName>
</protein>
<dbReference type="OrthoDB" id="3935706at2759"/>
<dbReference type="SUPFAM" id="SSF81383">
    <property type="entry name" value="F-box domain"/>
    <property type="match status" value="1"/>
</dbReference>
<accession>A0A8E2JXF7</accession>
<dbReference type="AlphaFoldDB" id="A0A8E2JXF7"/>
<dbReference type="Pfam" id="PF24969">
    <property type="entry name" value="LRR_15"/>
    <property type="match status" value="1"/>
</dbReference>
<name>A0A8E2JXF7_9PEZI</name>
<reference evidence="2 3" key="1">
    <citation type="journal article" date="2016" name="Nat. Commun.">
        <title>Ectomycorrhizal ecology is imprinted in the genome of the dominant symbiotic fungus Cenococcum geophilum.</title>
        <authorList>
            <consortium name="DOE Joint Genome Institute"/>
            <person name="Peter M."/>
            <person name="Kohler A."/>
            <person name="Ohm R.A."/>
            <person name="Kuo A."/>
            <person name="Krutzmann J."/>
            <person name="Morin E."/>
            <person name="Arend M."/>
            <person name="Barry K.W."/>
            <person name="Binder M."/>
            <person name="Choi C."/>
            <person name="Clum A."/>
            <person name="Copeland A."/>
            <person name="Grisel N."/>
            <person name="Haridas S."/>
            <person name="Kipfer T."/>
            <person name="LaButti K."/>
            <person name="Lindquist E."/>
            <person name="Lipzen A."/>
            <person name="Maire R."/>
            <person name="Meier B."/>
            <person name="Mihaltcheva S."/>
            <person name="Molinier V."/>
            <person name="Murat C."/>
            <person name="Poggeler S."/>
            <person name="Quandt C.A."/>
            <person name="Sperisen C."/>
            <person name="Tritt A."/>
            <person name="Tisserant E."/>
            <person name="Crous P.W."/>
            <person name="Henrissat B."/>
            <person name="Nehls U."/>
            <person name="Egli S."/>
            <person name="Spatafora J.W."/>
            <person name="Grigoriev I.V."/>
            <person name="Martin F.M."/>
        </authorList>
    </citation>
    <scope>NUCLEOTIDE SEQUENCE [LARGE SCALE GENOMIC DNA]</scope>
    <source>
        <strain evidence="2 3">CBS 207.34</strain>
    </source>
</reference>
<feature type="domain" description="F-box" evidence="1">
    <location>
        <begin position="16"/>
        <end position="65"/>
    </location>
</feature>
<dbReference type="Pfam" id="PF12937">
    <property type="entry name" value="F-box-like"/>
    <property type="match status" value="1"/>
</dbReference>
<gene>
    <name evidence="2" type="ORF">AOQ84DRAFT_385636</name>
</gene>
<dbReference type="InterPro" id="IPR056867">
    <property type="entry name" value="LRR_15"/>
</dbReference>
<evidence type="ECO:0000313" key="3">
    <source>
        <dbReference type="Proteomes" id="UP000250140"/>
    </source>
</evidence>
<dbReference type="EMBL" id="KV748785">
    <property type="protein sequence ID" value="OCL13098.1"/>
    <property type="molecule type" value="Genomic_DNA"/>
</dbReference>
<evidence type="ECO:0000313" key="2">
    <source>
        <dbReference type="EMBL" id="OCL13098.1"/>
    </source>
</evidence>
<proteinExistence type="predicted"/>